<protein>
    <submittedName>
        <fullName evidence="2">Amine oxidase</fullName>
    </submittedName>
</protein>
<evidence type="ECO:0000313" key="2">
    <source>
        <dbReference type="EMBL" id="BCN32162.1"/>
    </source>
</evidence>
<dbReference type="AlphaFoldDB" id="A0A7R7EPC4"/>
<feature type="domain" description="Amine oxidase" evidence="1">
    <location>
        <begin position="66"/>
        <end position="550"/>
    </location>
</feature>
<sequence>MANSNSYTNPSDELRHQLLRQALERDERLDDYDNIIALLNPPPEINQYAKPGSLKNKKIGIIGAGLTGLAAAYELRKLGADITIYEASMNRIGGRVYTIYFDKTNHFFGETGAMRIPVSHETTWHYINLFGLATESLTSLQSNNILYAHGIRLRRERSGKNIEEQLYPLYNLTEKERNTPWPVLSDYASSSMLKSLTPALRTEILKILPEYSKQYADITRLSTREVYEQLGLSQEAINLISAVEPFNSALLSVSHDEAMNSEYTLDFLNTYRIQGGMINLPNAFYQSLTNKNPPELVSSDEPLGNVTFLFGSPVNKIEQTLSLDQITLYYNNPANEQHSDTYDYVICTTPFSTLREIDITPSLSNQKTQAIKELNYCDAQKTLFLCKERFWEKDDESGRMNGGISFTDLPIQSIVYPPDHIHCMNTDDCSYHEPGVLVASYNLGQDSIRLSNQDSNRRYELIKREVEQVHGLSDHYLDDQVVLHKTVHWSTEYWARGAFACSNPGQKINFLHAMIQPEYNNHLYFAGEHASTKQGWMQGALYSGKFTANVLAKQLS</sequence>
<dbReference type="Gene3D" id="1.20.1440.240">
    <property type="match status" value="1"/>
</dbReference>
<dbReference type="InterPro" id="IPR050281">
    <property type="entry name" value="Flavin_monoamine_oxidase"/>
</dbReference>
<dbReference type="Pfam" id="PF01593">
    <property type="entry name" value="Amino_oxidase"/>
    <property type="match status" value="1"/>
</dbReference>
<dbReference type="SUPFAM" id="SSF54373">
    <property type="entry name" value="FAD-linked reductases, C-terminal domain"/>
    <property type="match status" value="1"/>
</dbReference>
<organism evidence="2 3">
    <name type="scientific">Anaeromicropila herbilytica</name>
    <dbReference type="NCBI Taxonomy" id="2785025"/>
    <lineage>
        <taxon>Bacteria</taxon>
        <taxon>Bacillati</taxon>
        <taxon>Bacillota</taxon>
        <taxon>Clostridia</taxon>
        <taxon>Lachnospirales</taxon>
        <taxon>Lachnospiraceae</taxon>
        <taxon>Anaeromicropila</taxon>
    </lineage>
</organism>
<dbReference type="PANTHER" id="PTHR10742:SF410">
    <property type="entry name" value="LYSINE-SPECIFIC HISTONE DEMETHYLASE 2"/>
    <property type="match status" value="1"/>
</dbReference>
<dbReference type="InterPro" id="IPR036188">
    <property type="entry name" value="FAD/NAD-bd_sf"/>
</dbReference>
<evidence type="ECO:0000259" key="1">
    <source>
        <dbReference type="Pfam" id="PF01593"/>
    </source>
</evidence>
<dbReference type="Gene3D" id="3.90.660.10">
    <property type="match status" value="1"/>
</dbReference>
<evidence type="ECO:0000313" key="3">
    <source>
        <dbReference type="Proteomes" id="UP000595897"/>
    </source>
</evidence>
<dbReference type="InterPro" id="IPR002937">
    <property type="entry name" value="Amino_oxidase"/>
</dbReference>
<dbReference type="SUPFAM" id="SSF51905">
    <property type="entry name" value="FAD/NAD(P)-binding domain"/>
    <property type="match status" value="1"/>
</dbReference>
<dbReference type="GO" id="GO:0016491">
    <property type="term" value="F:oxidoreductase activity"/>
    <property type="evidence" value="ECO:0007669"/>
    <property type="project" value="InterPro"/>
</dbReference>
<proteinExistence type="predicted"/>
<gene>
    <name evidence="2" type="ORF">bsdtb5_34570</name>
</gene>
<dbReference type="PANTHER" id="PTHR10742">
    <property type="entry name" value="FLAVIN MONOAMINE OXIDASE"/>
    <property type="match status" value="1"/>
</dbReference>
<dbReference type="Proteomes" id="UP000595897">
    <property type="component" value="Chromosome"/>
</dbReference>
<dbReference type="KEGG" id="ahb:bsdtb5_34570"/>
<name>A0A7R7EPC4_9FIRM</name>
<keyword evidence="3" id="KW-1185">Reference proteome</keyword>
<dbReference type="EMBL" id="AP024169">
    <property type="protein sequence ID" value="BCN32162.1"/>
    <property type="molecule type" value="Genomic_DNA"/>
</dbReference>
<reference evidence="2 3" key="1">
    <citation type="submission" date="2020-11" db="EMBL/GenBank/DDBJ databases">
        <title>Draft genome sequencing of a Lachnospiraceae strain isolated from anoxic soil subjected to BSD treatment.</title>
        <authorList>
            <person name="Uek A."/>
            <person name="Tonouchi A."/>
        </authorList>
    </citation>
    <scope>NUCLEOTIDE SEQUENCE [LARGE SCALE GENOMIC DNA]</scope>
    <source>
        <strain evidence="2 3">TB5</strain>
    </source>
</reference>
<dbReference type="RefSeq" id="WP_271713232.1">
    <property type="nucleotide sequence ID" value="NZ_AP024169.1"/>
</dbReference>
<dbReference type="Gene3D" id="3.50.50.60">
    <property type="entry name" value="FAD/NAD(P)-binding domain"/>
    <property type="match status" value="1"/>
</dbReference>
<accession>A0A7R7EPC4</accession>